<protein>
    <submittedName>
        <fullName evidence="2">Unannotated protein</fullName>
    </submittedName>
</protein>
<name>A0A6J6PQ72_9ZZZZ</name>
<evidence type="ECO:0000313" key="3">
    <source>
        <dbReference type="EMBL" id="CAB5012999.1"/>
    </source>
</evidence>
<evidence type="ECO:0000313" key="2">
    <source>
        <dbReference type="EMBL" id="CAB4699123.1"/>
    </source>
</evidence>
<feature type="region of interest" description="Disordered" evidence="1">
    <location>
        <begin position="1"/>
        <end position="20"/>
    </location>
</feature>
<dbReference type="EMBL" id="CAEZXZ010000043">
    <property type="protein sequence ID" value="CAB4699123.1"/>
    <property type="molecule type" value="Genomic_DNA"/>
</dbReference>
<reference evidence="2" key="1">
    <citation type="submission" date="2020-05" db="EMBL/GenBank/DDBJ databases">
        <authorList>
            <person name="Chiriac C."/>
            <person name="Salcher M."/>
            <person name="Ghai R."/>
            <person name="Kavagutti S V."/>
        </authorList>
    </citation>
    <scope>NUCLEOTIDE SEQUENCE</scope>
</reference>
<dbReference type="AlphaFoldDB" id="A0A6J6PQ72"/>
<organism evidence="2">
    <name type="scientific">freshwater metagenome</name>
    <dbReference type="NCBI Taxonomy" id="449393"/>
    <lineage>
        <taxon>unclassified sequences</taxon>
        <taxon>metagenomes</taxon>
        <taxon>ecological metagenomes</taxon>
    </lineage>
</organism>
<gene>
    <name evidence="2" type="ORF">UFOPK2625_00419</name>
    <name evidence="3" type="ORF">UFOPK4092_00496</name>
</gene>
<dbReference type="EMBL" id="CAFBPJ010000037">
    <property type="protein sequence ID" value="CAB5012999.1"/>
    <property type="molecule type" value="Genomic_DNA"/>
</dbReference>
<accession>A0A6J6PQ72</accession>
<evidence type="ECO:0000256" key="1">
    <source>
        <dbReference type="SAM" id="MobiDB-lite"/>
    </source>
</evidence>
<proteinExistence type="predicted"/>
<sequence>MPSRAGSYPVGAPPDRAGARGGARAWARAWAPECARFGRENLDFGRFHDQNVRIQRSDGDRLLAGGSRDDLRLIPTG</sequence>
<feature type="compositionally biased region" description="Low complexity" evidence="1">
    <location>
        <begin position="9"/>
        <end position="20"/>
    </location>
</feature>